<dbReference type="CDD" id="cd01883">
    <property type="entry name" value="EF1_alpha"/>
    <property type="match status" value="1"/>
</dbReference>
<evidence type="ECO:0000256" key="10">
    <source>
        <dbReference type="SAM" id="MobiDB-lite"/>
    </source>
</evidence>
<keyword evidence="13" id="KW-1185">Reference proteome</keyword>
<gene>
    <name evidence="12" type="ORF">C5167_045157</name>
</gene>
<dbReference type="GO" id="GO:0003746">
    <property type="term" value="F:translation elongation factor activity"/>
    <property type="evidence" value="ECO:0007669"/>
    <property type="project" value="UniProtKB-KW"/>
</dbReference>
<keyword evidence="6" id="KW-0547">Nucleotide-binding</keyword>
<feature type="domain" description="Tr-type G" evidence="11">
    <location>
        <begin position="13"/>
        <end position="214"/>
    </location>
</feature>
<dbReference type="AlphaFoldDB" id="A0A4Y7LDL3"/>
<evidence type="ECO:0000256" key="2">
    <source>
        <dbReference type="ARBA" id="ARBA00004496"/>
    </source>
</evidence>
<evidence type="ECO:0000256" key="3">
    <source>
        <dbReference type="ARBA" id="ARBA00007249"/>
    </source>
</evidence>
<dbReference type="GO" id="GO:0003729">
    <property type="term" value="F:mRNA binding"/>
    <property type="evidence" value="ECO:0007669"/>
    <property type="project" value="UniProtKB-ARBA"/>
</dbReference>
<evidence type="ECO:0000259" key="11">
    <source>
        <dbReference type="PROSITE" id="PS51722"/>
    </source>
</evidence>
<dbReference type="InterPro" id="IPR031157">
    <property type="entry name" value="G_TR_CS"/>
</dbReference>
<dbReference type="InterPro" id="IPR004161">
    <property type="entry name" value="EFTu-like_2"/>
</dbReference>
<evidence type="ECO:0000313" key="12">
    <source>
        <dbReference type="EMBL" id="RZC82371.1"/>
    </source>
</evidence>
<keyword evidence="4" id="KW-0488">Methylation</keyword>
<protein>
    <recommendedName>
        <fullName evidence="11">Tr-type G domain-containing protein</fullName>
    </recommendedName>
</protein>
<reference evidence="12 13" key="1">
    <citation type="journal article" date="2018" name="Science">
        <title>The opium poppy genome and morphinan production.</title>
        <authorList>
            <person name="Guo L."/>
            <person name="Winzer T."/>
            <person name="Yang X."/>
            <person name="Li Y."/>
            <person name="Ning Z."/>
            <person name="He Z."/>
            <person name="Teodor R."/>
            <person name="Lu Y."/>
            <person name="Bowser T.A."/>
            <person name="Graham I.A."/>
            <person name="Ye K."/>
        </authorList>
    </citation>
    <scope>NUCLEOTIDE SEQUENCE [LARGE SCALE GENOMIC DNA]</scope>
    <source>
        <strain evidence="13">cv. HN1</strain>
        <tissue evidence="12">Leaves</tissue>
    </source>
</reference>
<name>A0A4Y7LDL3_PAPSO</name>
<dbReference type="PROSITE" id="PS00301">
    <property type="entry name" value="G_TR_1"/>
    <property type="match status" value="1"/>
</dbReference>
<evidence type="ECO:0000256" key="7">
    <source>
        <dbReference type="ARBA" id="ARBA00022768"/>
    </source>
</evidence>
<dbReference type="Proteomes" id="UP000316621">
    <property type="component" value="Chromosome 11"/>
</dbReference>
<dbReference type="SUPFAM" id="SSF52540">
    <property type="entry name" value="P-loop containing nucleoside triphosphate hydrolases"/>
    <property type="match status" value="1"/>
</dbReference>
<dbReference type="SUPFAM" id="SSF50447">
    <property type="entry name" value="Translation proteins"/>
    <property type="match status" value="1"/>
</dbReference>
<proteinExistence type="inferred from homology"/>
<comment type="subcellular location">
    <subcellularLocation>
        <location evidence="2">Cytoplasm</location>
    </subcellularLocation>
</comment>
<evidence type="ECO:0000313" key="13">
    <source>
        <dbReference type="Proteomes" id="UP000316621"/>
    </source>
</evidence>
<dbReference type="InterPro" id="IPR009000">
    <property type="entry name" value="Transl_B-barrel_sf"/>
</dbReference>
<keyword evidence="7" id="KW-0251">Elongation factor</keyword>
<dbReference type="SUPFAM" id="SSF50465">
    <property type="entry name" value="EF-Tu/eEF-1alpha/eIF2-gamma C-terminal domain"/>
    <property type="match status" value="1"/>
</dbReference>
<comment type="similarity">
    <text evidence="3">Belongs to the TRAFAC class translation factor GTPase superfamily. Classic translation factor GTPase family. EF-Tu/EF-1A subfamily.</text>
</comment>
<comment type="function">
    <text evidence="1">This protein promotes the GTP-dependent binding of aminoacyl-tRNA to the A-site of ribosomes during protein biosynthesis.</text>
</comment>
<dbReference type="PROSITE" id="PS51722">
    <property type="entry name" value="G_TR_2"/>
    <property type="match status" value="1"/>
</dbReference>
<dbReference type="CDD" id="cd03693">
    <property type="entry name" value="EF1_alpha_II"/>
    <property type="match status" value="1"/>
</dbReference>
<organism evidence="12 13">
    <name type="scientific">Papaver somniferum</name>
    <name type="common">Opium poppy</name>
    <dbReference type="NCBI Taxonomy" id="3469"/>
    <lineage>
        <taxon>Eukaryota</taxon>
        <taxon>Viridiplantae</taxon>
        <taxon>Streptophyta</taxon>
        <taxon>Embryophyta</taxon>
        <taxon>Tracheophyta</taxon>
        <taxon>Spermatophyta</taxon>
        <taxon>Magnoliopsida</taxon>
        <taxon>Ranunculales</taxon>
        <taxon>Papaveraceae</taxon>
        <taxon>Papaveroideae</taxon>
        <taxon>Papaver</taxon>
    </lineage>
</organism>
<keyword evidence="8" id="KW-0648">Protein biosynthesis</keyword>
<dbReference type="Pfam" id="PF22594">
    <property type="entry name" value="GTP-eEF1A_C"/>
    <property type="match status" value="1"/>
</dbReference>
<evidence type="ECO:0000256" key="1">
    <source>
        <dbReference type="ARBA" id="ARBA00003982"/>
    </source>
</evidence>
<dbReference type="GO" id="GO:0003924">
    <property type="term" value="F:GTPase activity"/>
    <property type="evidence" value="ECO:0007669"/>
    <property type="project" value="InterPro"/>
</dbReference>
<dbReference type="Pfam" id="PF03144">
    <property type="entry name" value="GTP_EFTU_D2"/>
    <property type="match status" value="1"/>
</dbReference>
<feature type="compositionally biased region" description="Basic and acidic residues" evidence="10">
    <location>
        <begin position="598"/>
        <end position="608"/>
    </location>
</feature>
<dbReference type="GO" id="GO:0005525">
    <property type="term" value="F:GTP binding"/>
    <property type="evidence" value="ECO:0007669"/>
    <property type="project" value="UniProtKB-KW"/>
</dbReference>
<evidence type="ECO:0000256" key="8">
    <source>
        <dbReference type="ARBA" id="ARBA00022917"/>
    </source>
</evidence>
<dbReference type="Gramene" id="RZC82371">
    <property type="protein sequence ID" value="RZC82371"/>
    <property type="gene ID" value="C5167_045157"/>
</dbReference>
<dbReference type="PANTHER" id="PTHR23115">
    <property type="entry name" value="TRANSLATION FACTOR"/>
    <property type="match status" value="1"/>
</dbReference>
<dbReference type="PRINTS" id="PR00315">
    <property type="entry name" value="ELONGATNFCT"/>
</dbReference>
<dbReference type="InterPro" id="IPR054696">
    <property type="entry name" value="GTP-eEF1A_C"/>
</dbReference>
<dbReference type="FunFam" id="2.40.30.10:FF:000005">
    <property type="entry name" value="Elongation factor 1-alpha"/>
    <property type="match status" value="1"/>
</dbReference>
<evidence type="ECO:0000256" key="9">
    <source>
        <dbReference type="ARBA" id="ARBA00023134"/>
    </source>
</evidence>
<dbReference type="STRING" id="3469.A0A4Y7LDL3"/>
<evidence type="ECO:0000256" key="6">
    <source>
        <dbReference type="ARBA" id="ARBA00022741"/>
    </source>
</evidence>
<dbReference type="InterPro" id="IPR050100">
    <property type="entry name" value="TRAFAC_GTPase_members"/>
</dbReference>
<sequence length="622" mass="69379">MKIMSKFNMGKEKVHINIVVIGHVDSGKSTTTGHLIYKLGGIDKRVIERFEKEAAEMNKRSFKYAWVLDKLKAERERGITIDIALWKFETTKLIVLSSLSIPPLEVLRLVSQKDGQTREHALLAFTLGVKQMICCCNKMDATTPKYSKARYDEIVKEVSSYLKKVGYNPEKIAFVPISGFEGDNMIERSTNLDWYKGPTLLEALDNISEPKRPSDKPLRLPLQDVYKIGGIGTVPVGRVETGVIKPGMVVTFGPTGLTTEVKSVEMHHEALLEALPGDNVGFNVKNVAVKDLKRGFVASNSKDDPAREAANFTSQVIIMNHPGQIGNGYAPVLDCHTSHIAVKFAEIQTKIDRRSGKELEKEPKFLKNGDAGIIKMIPTKPMVVETFAQYPPLGRFAVRDMRQTVAVGVIKGVEKKDPTGAKLNEFMEEEEEPTYSLPHLSTYSLFQQNHVVPSMNLDPHHSKQIKLQNQFYSMSRPQPEMGLGIYGETPVGGHYLNFSDNGGGGCSCYESTAPLRFHDRKLPPLPIAGDILQARSRILQRQQNQQQRYLQNHFLPLQGNDNNGSWNRGNRGTGVFIPRTPPNSTVANPGKKKQSYWKGDRGSVDAGKRLQGLVKRSNPPTY</sequence>
<feature type="compositionally biased region" description="Polar residues" evidence="10">
    <location>
        <begin position="560"/>
        <end position="570"/>
    </location>
</feature>
<dbReference type="InterPro" id="IPR027417">
    <property type="entry name" value="P-loop_NTPase"/>
</dbReference>
<feature type="region of interest" description="Disordered" evidence="10">
    <location>
        <begin position="560"/>
        <end position="622"/>
    </location>
</feature>
<dbReference type="FunFam" id="2.40.30.10:FF:000003">
    <property type="entry name" value="Elongation factor 1-alpha"/>
    <property type="match status" value="1"/>
</dbReference>
<evidence type="ECO:0000256" key="5">
    <source>
        <dbReference type="ARBA" id="ARBA00022490"/>
    </source>
</evidence>
<keyword evidence="5" id="KW-0963">Cytoplasm</keyword>
<dbReference type="Gene3D" id="3.40.50.300">
    <property type="entry name" value="P-loop containing nucleotide triphosphate hydrolases"/>
    <property type="match status" value="2"/>
</dbReference>
<evidence type="ECO:0000256" key="4">
    <source>
        <dbReference type="ARBA" id="ARBA00022481"/>
    </source>
</evidence>
<dbReference type="CDD" id="cd03705">
    <property type="entry name" value="EF1_alpha_III"/>
    <property type="match status" value="1"/>
</dbReference>
<dbReference type="Pfam" id="PF00009">
    <property type="entry name" value="GTP_EFTU"/>
    <property type="match status" value="2"/>
</dbReference>
<dbReference type="GO" id="GO:0005737">
    <property type="term" value="C:cytoplasm"/>
    <property type="evidence" value="ECO:0007669"/>
    <property type="project" value="UniProtKB-SubCell"/>
</dbReference>
<dbReference type="Gene3D" id="2.40.30.10">
    <property type="entry name" value="Translation factors"/>
    <property type="match status" value="2"/>
</dbReference>
<keyword evidence="9" id="KW-0342">GTP-binding</keyword>
<dbReference type="FunFam" id="3.40.50.300:FF:001283">
    <property type="entry name" value="Eukaryotic translation elongation factor 1 alpha 1"/>
    <property type="match status" value="1"/>
</dbReference>
<dbReference type="InterPro" id="IPR000795">
    <property type="entry name" value="T_Tr_GTP-bd_dom"/>
</dbReference>
<dbReference type="InterPro" id="IPR009001">
    <property type="entry name" value="Transl_elong_EF1A/Init_IF2_C"/>
</dbReference>
<dbReference type="EMBL" id="CM010725">
    <property type="protein sequence ID" value="RZC82371.1"/>
    <property type="molecule type" value="Genomic_DNA"/>
</dbReference>
<accession>A0A4Y7LDL3</accession>